<sequence length="98" mass="10763">MQDPMQHGVARNNSHGDIGTRKASKGFNKHTGQGSFHDQTSMARHDKQQNNSGGANDDYDDDSNKLRQGQQQQQQTTKQATGLDRDGSVTEFAIDSSD</sequence>
<reference evidence="2 3" key="1">
    <citation type="submission" date="2019-09" db="EMBL/GenBank/DDBJ databases">
        <title>A chromosome-level genome assembly of the Chinese tupelo Nyssa sinensis.</title>
        <authorList>
            <person name="Yang X."/>
            <person name="Kang M."/>
            <person name="Yang Y."/>
            <person name="Xiong H."/>
            <person name="Wang M."/>
            <person name="Zhang Z."/>
            <person name="Wang Z."/>
            <person name="Wu H."/>
            <person name="Ma T."/>
            <person name="Liu J."/>
            <person name="Xi Z."/>
        </authorList>
    </citation>
    <scope>NUCLEOTIDE SEQUENCE [LARGE SCALE GENOMIC DNA]</scope>
    <source>
        <strain evidence="2">J267</strain>
        <tissue evidence="2">Leaf</tissue>
    </source>
</reference>
<feature type="compositionally biased region" description="Polar residues" evidence="1">
    <location>
        <begin position="30"/>
        <end position="42"/>
    </location>
</feature>
<evidence type="ECO:0000313" key="2">
    <source>
        <dbReference type="EMBL" id="KAA8534472.1"/>
    </source>
</evidence>
<evidence type="ECO:0000313" key="3">
    <source>
        <dbReference type="Proteomes" id="UP000325577"/>
    </source>
</evidence>
<keyword evidence="3" id="KW-1185">Reference proteome</keyword>
<evidence type="ECO:0000256" key="1">
    <source>
        <dbReference type="SAM" id="MobiDB-lite"/>
    </source>
</evidence>
<feature type="compositionally biased region" description="Low complexity" evidence="1">
    <location>
        <begin position="68"/>
        <end position="81"/>
    </location>
</feature>
<protein>
    <submittedName>
        <fullName evidence="2">Uncharacterized protein</fullName>
    </submittedName>
</protein>
<dbReference type="EMBL" id="CM018041">
    <property type="protein sequence ID" value="KAA8534472.1"/>
    <property type="molecule type" value="Genomic_DNA"/>
</dbReference>
<feature type="region of interest" description="Disordered" evidence="1">
    <location>
        <begin position="1"/>
        <end position="98"/>
    </location>
</feature>
<dbReference type="AlphaFoldDB" id="A0A5J5AXI5"/>
<gene>
    <name evidence="2" type="ORF">F0562_031989</name>
</gene>
<organism evidence="2 3">
    <name type="scientific">Nyssa sinensis</name>
    <dbReference type="NCBI Taxonomy" id="561372"/>
    <lineage>
        <taxon>Eukaryota</taxon>
        <taxon>Viridiplantae</taxon>
        <taxon>Streptophyta</taxon>
        <taxon>Embryophyta</taxon>
        <taxon>Tracheophyta</taxon>
        <taxon>Spermatophyta</taxon>
        <taxon>Magnoliopsida</taxon>
        <taxon>eudicotyledons</taxon>
        <taxon>Gunneridae</taxon>
        <taxon>Pentapetalae</taxon>
        <taxon>asterids</taxon>
        <taxon>Cornales</taxon>
        <taxon>Nyssaceae</taxon>
        <taxon>Nyssa</taxon>
    </lineage>
</organism>
<accession>A0A5J5AXI5</accession>
<proteinExistence type="predicted"/>
<name>A0A5J5AXI5_9ASTE</name>
<dbReference type="Proteomes" id="UP000325577">
    <property type="component" value="Linkage Group LG18"/>
</dbReference>